<dbReference type="InterPro" id="IPR037185">
    <property type="entry name" value="EmrE-like"/>
</dbReference>
<feature type="transmembrane region" description="Helical" evidence="1">
    <location>
        <begin position="16"/>
        <end position="36"/>
    </location>
</feature>
<dbReference type="Pfam" id="PF00892">
    <property type="entry name" value="EamA"/>
    <property type="match status" value="2"/>
</dbReference>
<evidence type="ECO:0000313" key="4">
    <source>
        <dbReference type="Proteomes" id="UP000219331"/>
    </source>
</evidence>
<dbReference type="EMBL" id="OBML01000011">
    <property type="protein sequence ID" value="SOC21561.1"/>
    <property type="molecule type" value="Genomic_DNA"/>
</dbReference>
<gene>
    <name evidence="3" type="ORF">SAMN05421512_111113</name>
</gene>
<keyword evidence="1" id="KW-0812">Transmembrane</keyword>
<evidence type="ECO:0000259" key="2">
    <source>
        <dbReference type="Pfam" id="PF00892"/>
    </source>
</evidence>
<feature type="transmembrane region" description="Helical" evidence="1">
    <location>
        <begin position="280"/>
        <end position="296"/>
    </location>
</feature>
<dbReference type="STRING" id="538381.GCA_001696535_01734"/>
<proteinExistence type="predicted"/>
<organism evidence="3 4">
    <name type="scientific">Stappia indica</name>
    <dbReference type="NCBI Taxonomy" id="538381"/>
    <lineage>
        <taxon>Bacteria</taxon>
        <taxon>Pseudomonadati</taxon>
        <taxon>Pseudomonadota</taxon>
        <taxon>Alphaproteobacteria</taxon>
        <taxon>Hyphomicrobiales</taxon>
        <taxon>Stappiaceae</taxon>
        <taxon>Stappia</taxon>
    </lineage>
</organism>
<feature type="transmembrane region" description="Helical" evidence="1">
    <location>
        <begin position="194"/>
        <end position="213"/>
    </location>
</feature>
<dbReference type="Proteomes" id="UP000219331">
    <property type="component" value="Unassembled WGS sequence"/>
</dbReference>
<keyword evidence="1" id="KW-0472">Membrane</keyword>
<protein>
    <submittedName>
        <fullName evidence="3">Threonine/homoserine efflux transporter RhtA</fullName>
    </submittedName>
</protein>
<feature type="transmembrane region" description="Helical" evidence="1">
    <location>
        <begin position="161"/>
        <end position="182"/>
    </location>
</feature>
<feature type="transmembrane region" description="Helical" evidence="1">
    <location>
        <begin position="77"/>
        <end position="97"/>
    </location>
</feature>
<dbReference type="InterPro" id="IPR000620">
    <property type="entry name" value="EamA_dom"/>
</dbReference>
<dbReference type="GO" id="GO:0016020">
    <property type="term" value="C:membrane"/>
    <property type="evidence" value="ECO:0007669"/>
    <property type="project" value="InterPro"/>
</dbReference>
<feature type="transmembrane region" description="Helical" evidence="1">
    <location>
        <begin position="132"/>
        <end position="155"/>
    </location>
</feature>
<reference evidence="3 4" key="1">
    <citation type="submission" date="2017-08" db="EMBL/GenBank/DDBJ databases">
        <authorList>
            <person name="de Groot N.N."/>
        </authorList>
    </citation>
    <scope>NUCLEOTIDE SEQUENCE [LARGE SCALE GENOMIC DNA]</scope>
    <source>
        <strain evidence="3 4">USBA 352</strain>
    </source>
</reference>
<dbReference type="AlphaFoldDB" id="A0A285TM46"/>
<dbReference type="RefSeq" id="WP_097176000.1">
    <property type="nucleotide sequence ID" value="NZ_OBML01000011.1"/>
</dbReference>
<sequence length="322" mass="32871">MTTAPAPLSAAPDQRLLVAFVALLAGAIAMGISPAFVRHADVGPFASAFWRATLALPLLAVWARLERPRGTPAPRWTPATLAAGVLFAGDLFFWHLAIMNTTAANATLLATLAPLWVMLASGALLKEPVTRAMALGLAACLLGAALLIGSSFAFAPERLTGDLYGVVTSVFFGAYFIAMRFARRGSTGMTPGLLVYRSSLVTAAVLLVVALMLEETILPSTLTGVAMLIALGVVAHALGQGLLAFALGSLSAGFSALVIFLEAVAAAAVGYLFLGESIGPAQALGGAVILAGIYIARPRAAPGPVALAAAPTQPATPTREAE</sequence>
<feature type="domain" description="EamA" evidence="2">
    <location>
        <begin position="160"/>
        <end position="295"/>
    </location>
</feature>
<feature type="domain" description="EamA" evidence="2">
    <location>
        <begin position="21"/>
        <end position="148"/>
    </location>
</feature>
<evidence type="ECO:0000256" key="1">
    <source>
        <dbReference type="SAM" id="Phobius"/>
    </source>
</evidence>
<feature type="transmembrane region" description="Helical" evidence="1">
    <location>
        <begin position="103"/>
        <end position="125"/>
    </location>
</feature>
<name>A0A285TM46_9HYPH</name>
<keyword evidence="1" id="KW-1133">Transmembrane helix</keyword>
<feature type="transmembrane region" description="Helical" evidence="1">
    <location>
        <begin position="48"/>
        <end position="65"/>
    </location>
</feature>
<feature type="transmembrane region" description="Helical" evidence="1">
    <location>
        <begin position="254"/>
        <end position="274"/>
    </location>
</feature>
<feature type="transmembrane region" description="Helical" evidence="1">
    <location>
        <begin position="225"/>
        <end position="247"/>
    </location>
</feature>
<dbReference type="PANTHER" id="PTHR22911">
    <property type="entry name" value="ACYL-MALONYL CONDENSING ENZYME-RELATED"/>
    <property type="match status" value="1"/>
</dbReference>
<accession>A0A285TM46</accession>
<evidence type="ECO:0000313" key="3">
    <source>
        <dbReference type="EMBL" id="SOC21561.1"/>
    </source>
</evidence>
<keyword evidence="4" id="KW-1185">Reference proteome</keyword>
<dbReference type="OrthoDB" id="8770617at2"/>
<dbReference type="SUPFAM" id="SSF103481">
    <property type="entry name" value="Multidrug resistance efflux transporter EmrE"/>
    <property type="match status" value="2"/>
</dbReference>